<dbReference type="AlphaFoldDB" id="A0A7W9J7Y2"/>
<reference evidence="2 3" key="1">
    <citation type="submission" date="2020-08" db="EMBL/GenBank/DDBJ databases">
        <title>Sequencing the genomes of 1000 actinobacteria strains.</title>
        <authorList>
            <person name="Klenk H.-P."/>
        </authorList>
    </citation>
    <scope>NUCLEOTIDE SEQUENCE [LARGE SCALE GENOMIC DNA]</scope>
    <source>
        <strain evidence="2 3">DSM 28967</strain>
    </source>
</reference>
<accession>A0A7W9J7Y2</accession>
<protein>
    <submittedName>
        <fullName evidence="2">Uncharacterized protein</fullName>
    </submittedName>
</protein>
<organism evidence="2 3">
    <name type="scientific">Kribbella italica</name>
    <dbReference type="NCBI Taxonomy" id="1540520"/>
    <lineage>
        <taxon>Bacteria</taxon>
        <taxon>Bacillati</taxon>
        <taxon>Actinomycetota</taxon>
        <taxon>Actinomycetes</taxon>
        <taxon>Propionibacteriales</taxon>
        <taxon>Kribbellaceae</taxon>
        <taxon>Kribbella</taxon>
    </lineage>
</organism>
<evidence type="ECO:0000313" key="3">
    <source>
        <dbReference type="Proteomes" id="UP000549971"/>
    </source>
</evidence>
<name>A0A7W9J7Y2_9ACTN</name>
<keyword evidence="3" id="KW-1185">Reference proteome</keyword>
<feature type="compositionally biased region" description="Low complexity" evidence="1">
    <location>
        <begin position="170"/>
        <end position="186"/>
    </location>
</feature>
<proteinExistence type="predicted"/>
<sequence length="216" mass="22704">MHCILPNPAGLRLFFPRVALGQRKAYARTTLWSTLLPAASAATVLRLPKPGREGFADGARMAGVLDQERERGARGVVEAEVGEQRGIEEAWADDAGGDQRDGVDRGDVLLVAEGQFMEQDAGPAGPGRTSVPSAPSWVVRVITWSPVMSVTVTGFGPLGVGVVGWSPAAGTTQAATSTTARAGASSRGRKRDKVHLSDGRLEGRAKRSSDRIGGNY</sequence>
<comment type="caution">
    <text evidence="2">The sequence shown here is derived from an EMBL/GenBank/DDBJ whole genome shotgun (WGS) entry which is preliminary data.</text>
</comment>
<feature type="compositionally biased region" description="Basic and acidic residues" evidence="1">
    <location>
        <begin position="194"/>
        <end position="210"/>
    </location>
</feature>
<evidence type="ECO:0000313" key="2">
    <source>
        <dbReference type="EMBL" id="MBB5836800.1"/>
    </source>
</evidence>
<evidence type="ECO:0000256" key="1">
    <source>
        <dbReference type="SAM" id="MobiDB-lite"/>
    </source>
</evidence>
<dbReference type="Proteomes" id="UP000549971">
    <property type="component" value="Unassembled WGS sequence"/>
</dbReference>
<dbReference type="EMBL" id="JACHMY010000001">
    <property type="protein sequence ID" value="MBB5836800.1"/>
    <property type="molecule type" value="Genomic_DNA"/>
</dbReference>
<feature type="region of interest" description="Disordered" evidence="1">
    <location>
        <begin position="170"/>
        <end position="216"/>
    </location>
</feature>
<dbReference type="RefSeq" id="WP_184796292.1">
    <property type="nucleotide sequence ID" value="NZ_JACHMY010000001.1"/>
</dbReference>
<gene>
    <name evidence="2" type="ORF">HDA39_003534</name>
</gene>